<protein>
    <submittedName>
        <fullName evidence="2">Uncharacterized protein</fullName>
    </submittedName>
</protein>
<keyword evidence="1" id="KW-0175">Coiled coil</keyword>
<dbReference type="AlphaFoldDB" id="A0A4Z2GCS3"/>
<evidence type="ECO:0000313" key="2">
    <source>
        <dbReference type="EMBL" id="TNN50504.1"/>
    </source>
</evidence>
<dbReference type="EMBL" id="SRLO01000615">
    <property type="protein sequence ID" value="TNN50504.1"/>
    <property type="molecule type" value="Genomic_DNA"/>
</dbReference>
<sequence>MDVAKGGRDGSSSSLVGEQRRGWGPVLPLHSAVFGLPGKLIVKRGQTSADYVLRKALLENAKSMMRFAKAQRDTLSGFMRAYESQSEPMMASVEKFIEESDDSVPLKGFLENAKRFMEDTKNIMRETRTVLEADQEKLDASRADLELQLENLKEYIKGSEEYLAEFSRLDEDKLKNLKGNVQKWENQIALIKAQRGFLSGYVTEYESQAAPMMASLETLVDESPDNTLRLLLKGFLEKARSAMRDSRALMENEYLDAEIADIELEVVKLKKFIKSSEEFLAEL</sequence>
<proteinExistence type="predicted"/>
<feature type="coiled-coil region" evidence="1">
    <location>
        <begin position="135"/>
        <end position="194"/>
    </location>
</feature>
<comment type="caution">
    <text evidence="2">The sequence shown here is derived from an EMBL/GenBank/DDBJ whole genome shotgun (WGS) entry which is preliminary data.</text>
</comment>
<keyword evidence="3" id="KW-1185">Reference proteome</keyword>
<evidence type="ECO:0000313" key="3">
    <source>
        <dbReference type="Proteomes" id="UP000314294"/>
    </source>
</evidence>
<evidence type="ECO:0000256" key="1">
    <source>
        <dbReference type="SAM" id="Coils"/>
    </source>
</evidence>
<accession>A0A4Z2GCS3</accession>
<reference evidence="2 3" key="1">
    <citation type="submission" date="2019-03" db="EMBL/GenBank/DDBJ databases">
        <title>First draft genome of Liparis tanakae, snailfish: a comprehensive survey of snailfish specific genes.</title>
        <authorList>
            <person name="Kim W."/>
            <person name="Song I."/>
            <person name="Jeong J.-H."/>
            <person name="Kim D."/>
            <person name="Kim S."/>
            <person name="Ryu S."/>
            <person name="Song J.Y."/>
            <person name="Lee S.K."/>
        </authorList>
    </citation>
    <scope>NUCLEOTIDE SEQUENCE [LARGE SCALE GENOMIC DNA]</scope>
    <source>
        <tissue evidence="2">Muscle</tissue>
    </source>
</reference>
<dbReference type="Proteomes" id="UP000314294">
    <property type="component" value="Unassembled WGS sequence"/>
</dbReference>
<name>A0A4Z2GCS3_9TELE</name>
<gene>
    <name evidence="2" type="ORF">EYF80_039314</name>
</gene>
<organism evidence="2 3">
    <name type="scientific">Liparis tanakae</name>
    <name type="common">Tanaka's snailfish</name>
    <dbReference type="NCBI Taxonomy" id="230148"/>
    <lineage>
        <taxon>Eukaryota</taxon>
        <taxon>Metazoa</taxon>
        <taxon>Chordata</taxon>
        <taxon>Craniata</taxon>
        <taxon>Vertebrata</taxon>
        <taxon>Euteleostomi</taxon>
        <taxon>Actinopterygii</taxon>
        <taxon>Neopterygii</taxon>
        <taxon>Teleostei</taxon>
        <taxon>Neoteleostei</taxon>
        <taxon>Acanthomorphata</taxon>
        <taxon>Eupercaria</taxon>
        <taxon>Perciformes</taxon>
        <taxon>Cottioidei</taxon>
        <taxon>Cottales</taxon>
        <taxon>Liparidae</taxon>
        <taxon>Liparis</taxon>
    </lineage>
</organism>